<reference evidence="9 10" key="1">
    <citation type="submission" date="2024-06" db="EMBL/GenBank/DDBJ databases">
        <title>Chitinophaga defluvii sp. nov., isolated from municipal sewage.</title>
        <authorList>
            <person name="Zhang L."/>
        </authorList>
    </citation>
    <scope>NUCLEOTIDE SEQUENCE [LARGE SCALE GENOMIC DNA]</scope>
    <source>
        <strain evidence="9 10">H8</strain>
    </source>
</reference>
<sequence>MQGDLYNEQELIARVINGEETAFATLFRHHHRKIYEVALLLTHSETVAEELVQEVFLKVWTKRTTLAAIEDFESWLFIVARNDAFKALRRSARAKSLLYELGHLQDITHETDEWVHSRNYHALLNKAISQLPPRQQMAWRLSKEEGLKREEVARIMQIKPDTVKEHLAMAIKNIRTWMQEQDPRLVGTGALFIYALTALK</sequence>
<dbReference type="InterPro" id="IPR036388">
    <property type="entry name" value="WH-like_DNA-bd_sf"/>
</dbReference>
<dbReference type="SUPFAM" id="SSF88659">
    <property type="entry name" value="Sigma3 and sigma4 domains of RNA polymerase sigma factors"/>
    <property type="match status" value="1"/>
</dbReference>
<dbReference type="PANTHER" id="PTHR43133:SF46">
    <property type="entry name" value="RNA POLYMERASE SIGMA-70 FACTOR ECF SUBFAMILY"/>
    <property type="match status" value="1"/>
</dbReference>
<dbReference type="Gene3D" id="1.10.1740.10">
    <property type="match status" value="1"/>
</dbReference>
<dbReference type="PROSITE" id="PS01063">
    <property type="entry name" value="SIGMA70_ECF"/>
    <property type="match status" value="1"/>
</dbReference>
<name>A0ABV2T1Q4_9BACT</name>
<dbReference type="InterPro" id="IPR013325">
    <property type="entry name" value="RNA_pol_sigma_r2"/>
</dbReference>
<comment type="caution">
    <text evidence="9">The sequence shown here is derived from an EMBL/GenBank/DDBJ whole genome shotgun (WGS) entry which is preliminary data.</text>
</comment>
<feature type="domain" description="RNA polymerase sigma factor 70 region 4 type 2" evidence="8">
    <location>
        <begin position="123"/>
        <end position="172"/>
    </location>
</feature>
<dbReference type="SUPFAM" id="SSF88946">
    <property type="entry name" value="Sigma2 domain of RNA polymerase sigma factors"/>
    <property type="match status" value="1"/>
</dbReference>
<dbReference type="RefSeq" id="WP_354659598.1">
    <property type="nucleotide sequence ID" value="NZ_JBEXAC010000001.1"/>
</dbReference>
<keyword evidence="10" id="KW-1185">Reference proteome</keyword>
<dbReference type="InterPro" id="IPR000838">
    <property type="entry name" value="RNA_pol_sigma70_ECF_CS"/>
</dbReference>
<keyword evidence="4 6" id="KW-0238">DNA-binding</keyword>
<keyword evidence="5 6" id="KW-0804">Transcription</keyword>
<evidence type="ECO:0000256" key="3">
    <source>
        <dbReference type="ARBA" id="ARBA00023082"/>
    </source>
</evidence>
<dbReference type="InterPro" id="IPR014284">
    <property type="entry name" value="RNA_pol_sigma-70_dom"/>
</dbReference>
<dbReference type="PANTHER" id="PTHR43133">
    <property type="entry name" value="RNA POLYMERASE ECF-TYPE SIGMA FACTO"/>
    <property type="match status" value="1"/>
</dbReference>
<comment type="similarity">
    <text evidence="1 6">Belongs to the sigma-70 factor family. ECF subfamily.</text>
</comment>
<dbReference type="InterPro" id="IPR013324">
    <property type="entry name" value="RNA_pol_sigma_r3/r4-like"/>
</dbReference>
<evidence type="ECO:0000256" key="6">
    <source>
        <dbReference type="RuleBase" id="RU000716"/>
    </source>
</evidence>
<evidence type="ECO:0000256" key="2">
    <source>
        <dbReference type="ARBA" id="ARBA00023015"/>
    </source>
</evidence>
<dbReference type="Pfam" id="PF04542">
    <property type="entry name" value="Sigma70_r2"/>
    <property type="match status" value="1"/>
</dbReference>
<dbReference type="InterPro" id="IPR039425">
    <property type="entry name" value="RNA_pol_sigma-70-like"/>
</dbReference>
<protein>
    <recommendedName>
        <fullName evidence="6">RNA polymerase sigma factor</fullName>
    </recommendedName>
</protein>
<evidence type="ECO:0000313" key="9">
    <source>
        <dbReference type="EMBL" id="MET6996957.1"/>
    </source>
</evidence>
<proteinExistence type="inferred from homology"/>
<keyword evidence="3 6" id="KW-0731">Sigma factor</keyword>
<dbReference type="EMBL" id="JBEXAC010000001">
    <property type="protein sequence ID" value="MET6996957.1"/>
    <property type="molecule type" value="Genomic_DNA"/>
</dbReference>
<evidence type="ECO:0000256" key="1">
    <source>
        <dbReference type="ARBA" id="ARBA00010641"/>
    </source>
</evidence>
<dbReference type="Pfam" id="PF08281">
    <property type="entry name" value="Sigma70_r4_2"/>
    <property type="match status" value="1"/>
</dbReference>
<accession>A0ABV2T1Q4</accession>
<dbReference type="InterPro" id="IPR013249">
    <property type="entry name" value="RNA_pol_sigma70_r4_t2"/>
</dbReference>
<evidence type="ECO:0000259" key="8">
    <source>
        <dbReference type="Pfam" id="PF08281"/>
    </source>
</evidence>
<gene>
    <name evidence="9" type="ORF">ABR189_06240</name>
</gene>
<dbReference type="Gene3D" id="1.10.10.10">
    <property type="entry name" value="Winged helix-like DNA-binding domain superfamily/Winged helix DNA-binding domain"/>
    <property type="match status" value="1"/>
</dbReference>
<evidence type="ECO:0000259" key="7">
    <source>
        <dbReference type="Pfam" id="PF04542"/>
    </source>
</evidence>
<dbReference type="Proteomes" id="UP001549749">
    <property type="component" value="Unassembled WGS sequence"/>
</dbReference>
<dbReference type="NCBIfam" id="TIGR02937">
    <property type="entry name" value="sigma70-ECF"/>
    <property type="match status" value="1"/>
</dbReference>
<evidence type="ECO:0000256" key="5">
    <source>
        <dbReference type="ARBA" id="ARBA00023163"/>
    </source>
</evidence>
<evidence type="ECO:0000313" key="10">
    <source>
        <dbReference type="Proteomes" id="UP001549749"/>
    </source>
</evidence>
<evidence type="ECO:0000256" key="4">
    <source>
        <dbReference type="ARBA" id="ARBA00023125"/>
    </source>
</evidence>
<dbReference type="InterPro" id="IPR007627">
    <property type="entry name" value="RNA_pol_sigma70_r2"/>
</dbReference>
<organism evidence="9 10">
    <name type="scientific">Chitinophaga defluvii</name>
    <dbReference type="NCBI Taxonomy" id="3163343"/>
    <lineage>
        <taxon>Bacteria</taxon>
        <taxon>Pseudomonadati</taxon>
        <taxon>Bacteroidota</taxon>
        <taxon>Chitinophagia</taxon>
        <taxon>Chitinophagales</taxon>
        <taxon>Chitinophagaceae</taxon>
        <taxon>Chitinophaga</taxon>
    </lineage>
</organism>
<keyword evidence="2 6" id="KW-0805">Transcription regulation</keyword>
<feature type="domain" description="RNA polymerase sigma-70 region 2" evidence="7">
    <location>
        <begin position="26"/>
        <end position="93"/>
    </location>
</feature>